<dbReference type="SUPFAM" id="SSF55781">
    <property type="entry name" value="GAF domain-like"/>
    <property type="match status" value="1"/>
</dbReference>
<feature type="domain" description="GAF" evidence="1">
    <location>
        <begin position="26"/>
        <end position="168"/>
    </location>
</feature>
<dbReference type="STRING" id="1108595.BKX93_01075"/>
<proteinExistence type="predicted"/>
<dbReference type="PANTHER" id="PTHR43102:SF2">
    <property type="entry name" value="GAF DOMAIN-CONTAINING PROTEIN"/>
    <property type="match status" value="1"/>
</dbReference>
<dbReference type="InterPro" id="IPR029016">
    <property type="entry name" value="GAF-like_dom_sf"/>
</dbReference>
<dbReference type="PANTHER" id="PTHR43102">
    <property type="entry name" value="SLR1143 PROTEIN"/>
    <property type="match status" value="1"/>
</dbReference>
<dbReference type="Pfam" id="PF01590">
    <property type="entry name" value="GAF"/>
    <property type="match status" value="1"/>
</dbReference>
<dbReference type="AlphaFoldDB" id="A0A1D9LBW0"/>
<dbReference type="EMBL" id="CP017707">
    <property type="protein sequence ID" value="AOZ48725.1"/>
    <property type="molecule type" value="Genomic_DNA"/>
</dbReference>
<organism evidence="2 3">
    <name type="scientific">Chromobacterium vaccinii</name>
    <dbReference type="NCBI Taxonomy" id="1108595"/>
    <lineage>
        <taxon>Bacteria</taxon>
        <taxon>Pseudomonadati</taxon>
        <taxon>Pseudomonadota</taxon>
        <taxon>Betaproteobacteria</taxon>
        <taxon>Neisseriales</taxon>
        <taxon>Chromobacteriaceae</taxon>
        <taxon>Chromobacterium</taxon>
    </lineage>
</organism>
<dbReference type="InterPro" id="IPR003018">
    <property type="entry name" value="GAF"/>
</dbReference>
<dbReference type="SMART" id="SM00065">
    <property type="entry name" value="GAF"/>
    <property type="match status" value="1"/>
</dbReference>
<dbReference type="KEGG" id="cvc:BKX93_01075"/>
<dbReference type="Gene3D" id="3.30.450.40">
    <property type="match status" value="1"/>
</dbReference>
<evidence type="ECO:0000259" key="1">
    <source>
        <dbReference type="SMART" id="SM00065"/>
    </source>
</evidence>
<dbReference type="GeneID" id="68839819"/>
<dbReference type="Proteomes" id="UP000178776">
    <property type="component" value="Chromosome"/>
</dbReference>
<evidence type="ECO:0000313" key="3">
    <source>
        <dbReference type="Proteomes" id="UP000178776"/>
    </source>
</evidence>
<protein>
    <recommendedName>
        <fullName evidence="1">GAF domain-containing protein</fullName>
    </recommendedName>
</protein>
<accession>A0A1D9LBW0</accession>
<name>A0A1D9LBW0_9NEIS</name>
<evidence type="ECO:0000313" key="2">
    <source>
        <dbReference type="EMBL" id="AOZ48725.1"/>
    </source>
</evidence>
<reference evidence="2 3" key="1">
    <citation type="submission" date="2016-10" db="EMBL/GenBank/DDBJ databases">
        <title>Chromobacterium muskegensis sp. nov., an insecticidal bacterium isolated from Sphagnum bogs.</title>
        <authorList>
            <person name="Sparks M.E."/>
            <person name="Blackburn M.B."/>
            <person name="Gundersen-Rindal D.E."/>
            <person name="Mitchell A."/>
            <person name="Farrar R."/>
            <person name="Kuhar D."/>
        </authorList>
    </citation>
    <scope>NUCLEOTIDE SEQUENCE [LARGE SCALE GENOMIC DNA]</scope>
    <source>
        <strain evidence="2 3">21-1</strain>
    </source>
</reference>
<dbReference type="RefSeq" id="WP_070978217.1">
    <property type="nucleotide sequence ID" value="NZ_CP017707.1"/>
</dbReference>
<sequence>MQSPGIPANEAERVRVLQELLILDTDPEERYDAITAYCRSRFAVKIALISLVDSNRLWFKSHCGLDASETPRDISFCAHAILGDDILEIPDASDDNRFCDNPMVLGDPNIRFYAGAPLKLSSGHAIGTLCLIDSKPKHLAGEEKRHLKTLAHTVVLEIEGSRAVSEPG</sequence>
<gene>
    <name evidence="2" type="ORF">BKX93_01075</name>
</gene>